<evidence type="ECO:0000313" key="2">
    <source>
        <dbReference type="EMBL" id="MCL6216906.1"/>
    </source>
</evidence>
<keyword evidence="3" id="KW-1185">Reference proteome</keyword>
<comment type="caution">
    <text evidence="2">The sequence shown here is derived from an EMBL/GenBank/DDBJ whole genome shotgun (WGS) entry which is preliminary data.</text>
</comment>
<evidence type="ECO:0000256" key="1">
    <source>
        <dbReference type="SAM" id="Phobius"/>
    </source>
</evidence>
<organism evidence="2 3">
    <name type="scientific">Zunongwangia pacifica</name>
    <dbReference type="NCBI Taxonomy" id="2911062"/>
    <lineage>
        <taxon>Bacteria</taxon>
        <taxon>Pseudomonadati</taxon>
        <taxon>Bacteroidota</taxon>
        <taxon>Flavobacteriia</taxon>
        <taxon>Flavobacteriales</taxon>
        <taxon>Flavobacteriaceae</taxon>
        <taxon>Zunongwangia</taxon>
    </lineage>
</organism>
<dbReference type="Proteomes" id="UP001139521">
    <property type="component" value="Unassembled WGS sequence"/>
</dbReference>
<sequence length="94" mass="10987">MKNPRKRISDWLDKLDGQWQAMPVKRQNRYALLFFAGYALLSIIVITEVCYEVGKPNNGMTIEHIENPVIQQRKSPVIPQDSISEIIKNKLYER</sequence>
<evidence type="ECO:0000313" key="3">
    <source>
        <dbReference type="Proteomes" id="UP001139521"/>
    </source>
</evidence>
<dbReference type="EMBL" id="JAKHSK010000001">
    <property type="protein sequence ID" value="MCL6216906.1"/>
    <property type="molecule type" value="Genomic_DNA"/>
</dbReference>
<keyword evidence="1" id="KW-1133">Transmembrane helix</keyword>
<reference evidence="2" key="1">
    <citation type="submission" date="2022-01" db="EMBL/GenBank/DDBJ databases">
        <title>Genome sequencing of Zunongwangia sp. M21534 genome.</title>
        <authorList>
            <person name="Chen Y."/>
            <person name="Dong C."/>
            <person name="Shao Z."/>
        </authorList>
    </citation>
    <scope>NUCLEOTIDE SEQUENCE</scope>
    <source>
        <strain evidence="2">MCCC M21534</strain>
    </source>
</reference>
<proteinExistence type="predicted"/>
<dbReference type="AlphaFoldDB" id="A0A9X1ZMU2"/>
<dbReference type="RefSeq" id="WP_249599890.1">
    <property type="nucleotide sequence ID" value="NZ_JAKHSK010000001.1"/>
</dbReference>
<keyword evidence="1" id="KW-0472">Membrane</keyword>
<feature type="transmembrane region" description="Helical" evidence="1">
    <location>
        <begin position="30"/>
        <end position="47"/>
    </location>
</feature>
<name>A0A9X1ZMU2_9FLAO</name>
<accession>A0A9X1ZMU2</accession>
<protein>
    <submittedName>
        <fullName evidence="2">Nitrogen regulatory IIA protein</fullName>
    </submittedName>
</protein>
<keyword evidence="1" id="KW-0812">Transmembrane</keyword>
<gene>
    <name evidence="2" type="ORF">L1967_01245</name>
</gene>